<dbReference type="Gene3D" id="1.10.10.60">
    <property type="entry name" value="Homeodomain-like"/>
    <property type="match status" value="2"/>
</dbReference>
<dbReference type="SMART" id="SM00871">
    <property type="entry name" value="AraC_E_bind"/>
    <property type="match status" value="1"/>
</dbReference>
<dbReference type="Pfam" id="PF06445">
    <property type="entry name" value="GyrI-like"/>
    <property type="match status" value="1"/>
</dbReference>
<sequence length="286" mass="32541">MDWLDRLNSAVSYLEENLTGVIDYRHAAQIACCSEFHFQRIFSYIAGIPLSEYVRRRKMTEAAFDLQHTDMKVIDTALKFGYESPTAFNRAFQNVHGIAPSNARAEGVNLKAYPRIRFQLSVTGGSEMNYRIEKKAAFKIAGIKKRLPVNVEENFTEIPQFWNQFMQSGLSEKLCAIMNSEPSGILGVCAMENDGKEFDYYIAAATAKEIPDEFCSYMVPESLWAIFECIGAMPDAIQELEKRILTEWLPTSGYEYSNGPDIEVYPEGDINSPLYKSEVWLPIQKK</sequence>
<keyword evidence="1" id="KW-0805">Transcription regulation</keyword>
<dbReference type="Gene3D" id="3.20.80.10">
    <property type="entry name" value="Regulatory factor, effector binding domain"/>
    <property type="match status" value="1"/>
</dbReference>
<name>A0A0S7BVI3_9CHLR</name>
<evidence type="ECO:0000256" key="2">
    <source>
        <dbReference type="ARBA" id="ARBA00023125"/>
    </source>
</evidence>
<dbReference type="InterPro" id="IPR018060">
    <property type="entry name" value="HTH_AraC"/>
</dbReference>
<evidence type="ECO:0000256" key="1">
    <source>
        <dbReference type="ARBA" id="ARBA00023015"/>
    </source>
</evidence>
<dbReference type="SUPFAM" id="SSF46689">
    <property type="entry name" value="Homeodomain-like"/>
    <property type="match status" value="2"/>
</dbReference>
<accession>A0A0S7BVI3</accession>
<dbReference type="STRING" id="1678840.ATC1_13544"/>
<keyword evidence="2 5" id="KW-0238">DNA-binding</keyword>
<dbReference type="GO" id="GO:0043565">
    <property type="term" value="F:sequence-specific DNA binding"/>
    <property type="evidence" value="ECO:0007669"/>
    <property type="project" value="InterPro"/>
</dbReference>
<protein>
    <submittedName>
        <fullName evidence="5">Predicted transcriptional regulator YdeE, contains AraC-type DNA-binding domain</fullName>
    </submittedName>
</protein>
<dbReference type="Pfam" id="PF12833">
    <property type="entry name" value="HTH_18"/>
    <property type="match status" value="1"/>
</dbReference>
<evidence type="ECO:0000313" key="6">
    <source>
        <dbReference type="Proteomes" id="UP000053370"/>
    </source>
</evidence>
<dbReference type="EMBL" id="DF968181">
    <property type="protein sequence ID" value="GAP40568.1"/>
    <property type="molecule type" value="Genomic_DNA"/>
</dbReference>
<reference evidence="5" key="1">
    <citation type="journal article" date="2015" name="Genome Announc.">
        <title>Draft Genome Sequence of Anaerolineae Strain TC1, a Novel Isolate from a Methanogenic Wastewater Treatment System.</title>
        <authorList>
            <person name="Matsuura N."/>
            <person name="Tourlousse D.M."/>
            <person name="Sun L."/>
            <person name="Toyonaga M."/>
            <person name="Kuroda K."/>
            <person name="Ohashi A."/>
            <person name="Cruz R."/>
            <person name="Yamaguchi T."/>
            <person name="Sekiguchi Y."/>
        </authorList>
    </citation>
    <scope>NUCLEOTIDE SEQUENCE [LARGE SCALE GENOMIC DNA]</scope>
    <source>
        <strain evidence="5">TC1</strain>
    </source>
</reference>
<keyword evidence="3" id="KW-0804">Transcription</keyword>
<dbReference type="GO" id="GO:0003700">
    <property type="term" value="F:DNA-binding transcription factor activity"/>
    <property type="evidence" value="ECO:0007669"/>
    <property type="project" value="InterPro"/>
</dbReference>
<dbReference type="InterPro" id="IPR009057">
    <property type="entry name" value="Homeodomain-like_sf"/>
</dbReference>
<feature type="domain" description="HTH araC/xylS-type" evidence="4">
    <location>
        <begin position="8"/>
        <end position="106"/>
    </location>
</feature>
<dbReference type="PANTHER" id="PTHR47504">
    <property type="entry name" value="RIGHT ORIGIN-BINDING PROTEIN"/>
    <property type="match status" value="1"/>
</dbReference>
<organism evidence="5">
    <name type="scientific">Flexilinea flocculi</name>
    <dbReference type="NCBI Taxonomy" id="1678840"/>
    <lineage>
        <taxon>Bacteria</taxon>
        <taxon>Bacillati</taxon>
        <taxon>Chloroflexota</taxon>
        <taxon>Anaerolineae</taxon>
        <taxon>Anaerolineales</taxon>
        <taxon>Anaerolineaceae</taxon>
        <taxon>Flexilinea</taxon>
    </lineage>
</organism>
<dbReference type="InterPro" id="IPR018062">
    <property type="entry name" value="HTH_AraC-typ_CS"/>
</dbReference>
<gene>
    <name evidence="5" type="ORF">ATC1_13544</name>
</gene>
<dbReference type="SMART" id="SM00342">
    <property type="entry name" value="HTH_ARAC"/>
    <property type="match status" value="1"/>
</dbReference>
<dbReference type="SUPFAM" id="SSF55136">
    <property type="entry name" value="Probable bacterial effector-binding domain"/>
    <property type="match status" value="1"/>
</dbReference>
<dbReference type="InterPro" id="IPR050959">
    <property type="entry name" value="MarA-like"/>
</dbReference>
<evidence type="ECO:0000313" key="5">
    <source>
        <dbReference type="EMBL" id="GAP40568.1"/>
    </source>
</evidence>
<dbReference type="InterPro" id="IPR029442">
    <property type="entry name" value="GyrI-like"/>
</dbReference>
<evidence type="ECO:0000259" key="4">
    <source>
        <dbReference type="PROSITE" id="PS01124"/>
    </source>
</evidence>
<dbReference type="Proteomes" id="UP000053370">
    <property type="component" value="Unassembled WGS sequence"/>
</dbReference>
<dbReference type="PATRIC" id="fig|1678840.3.peg.1851"/>
<dbReference type="InterPro" id="IPR010499">
    <property type="entry name" value="AraC_E-bd"/>
</dbReference>
<evidence type="ECO:0000256" key="3">
    <source>
        <dbReference type="ARBA" id="ARBA00023163"/>
    </source>
</evidence>
<keyword evidence="6" id="KW-1185">Reference proteome</keyword>
<dbReference type="RefSeq" id="WP_062279994.1">
    <property type="nucleotide sequence ID" value="NZ_DF968181.1"/>
</dbReference>
<dbReference type="PROSITE" id="PS00041">
    <property type="entry name" value="HTH_ARAC_FAMILY_1"/>
    <property type="match status" value="1"/>
</dbReference>
<dbReference type="PANTHER" id="PTHR47504:SF5">
    <property type="entry name" value="RIGHT ORIGIN-BINDING PROTEIN"/>
    <property type="match status" value="1"/>
</dbReference>
<proteinExistence type="predicted"/>
<dbReference type="PROSITE" id="PS01124">
    <property type="entry name" value="HTH_ARAC_FAMILY_2"/>
    <property type="match status" value="1"/>
</dbReference>
<dbReference type="AlphaFoldDB" id="A0A0S7BVI3"/>
<dbReference type="OrthoDB" id="9801123at2"/>
<dbReference type="InterPro" id="IPR011256">
    <property type="entry name" value="Reg_factor_effector_dom_sf"/>
</dbReference>